<feature type="domain" description="HTH luxR-type" evidence="6">
    <location>
        <begin position="180"/>
        <end position="245"/>
    </location>
</feature>
<dbReference type="PANTHER" id="PTHR43214">
    <property type="entry name" value="TWO-COMPONENT RESPONSE REGULATOR"/>
    <property type="match status" value="1"/>
</dbReference>
<dbReference type="SUPFAM" id="SSF46894">
    <property type="entry name" value="C-terminal effector domain of the bipartite response regulators"/>
    <property type="match status" value="1"/>
</dbReference>
<evidence type="ECO:0000256" key="5">
    <source>
        <dbReference type="PROSITE-ProRule" id="PRU00169"/>
    </source>
</evidence>
<evidence type="ECO:0000256" key="2">
    <source>
        <dbReference type="ARBA" id="ARBA00023015"/>
    </source>
</evidence>
<gene>
    <name evidence="8" type="ORF">GCM10022384_41210</name>
</gene>
<evidence type="ECO:0000313" key="8">
    <source>
        <dbReference type="EMBL" id="GAA3989065.1"/>
    </source>
</evidence>
<reference evidence="9" key="1">
    <citation type="journal article" date="2019" name="Int. J. Syst. Evol. Microbiol.">
        <title>The Global Catalogue of Microorganisms (GCM) 10K type strain sequencing project: providing services to taxonomists for standard genome sequencing and annotation.</title>
        <authorList>
            <consortium name="The Broad Institute Genomics Platform"/>
            <consortium name="The Broad Institute Genome Sequencing Center for Infectious Disease"/>
            <person name="Wu L."/>
            <person name="Ma J."/>
        </authorList>
    </citation>
    <scope>NUCLEOTIDE SEQUENCE [LARGE SCALE GENOMIC DNA]</scope>
    <source>
        <strain evidence="9">JCM 17027</strain>
    </source>
</reference>
<dbReference type="InterPro" id="IPR058245">
    <property type="entry name" value="NreC/VraR/RcsB-like_REC"/>
</dbReference>
<evidence type="ECO:0000259" key="6">
    <source>
        <dbReference type="PROSITE" id="PS50043"/>
    </source>
</evidence>
<dbReference type="PROSITE" id="PS50043">
    <property type="entry name" value="HTH_LUXR_2"/>
    <property type="match status" value="1"/>
</dbReference>
<comment type="caution">
    <text evidence="8">The sequence shown here is derived from an EMBL/GenBank/DDBJ whole genome shotgun (WGS) entry which is preliminary data.</text>
</comment>
<dbReference type="InterPro" id="IPR000792">
    <property type="entry name" value="Tscrpt_reg_LuxR_C"/>
</dbReference>
<dbReference type="PANTHER" id="PTHR43214:SF24">
    <property type="entry name" value="TRANSCRIPTIONAL REGULATORY PROTEIN NARL-RELATED"/>
    <property type="match status" value="1"/>
</dbReference>
<dbReference type="CDD" id="cd17535">
    <property type="entry name" value="REC_NarL-like"/>
    <property type="match status" value="1"/>
</dbReference>
<dbReference type="Proteomes" id="UP001500034">
    <property type="component" value="Unassembled WGS sequence"/>
</dbReference>
<dbReference type="SMART" id="SM00421">
    <property type="entry name" value="HTH_LUXR"/>
    <property type="match status" value="1"/>
</dbReference>
<evidence type="ECO:0000313" key="9">
    <source>
        <dbReference type="Proteomes" id="UP001500034"/>
    </source>
</evidence>
<evidence type="ECO:0000259" key="7">
    <source>
        <dbReference type="PROSITE" id="PS50110"/>
    </source>
</evidence>
<feature type="modified residue" description="4-aspartylphosphate" evidence="5">
    <location>
        <position position="87"/>
    </location>
</feature>
<evidence type="ECO:0000256" key="4">
    <source>
        <dbReference type="ARBA" id="ARBA00023163"/>
    </source>
</evidence>
<dbReference type="InterPro" id="IPR039420">
    <property type="entry name" value="WalR-like"/>
</dbReference>
<dbReference type="Pfam" id="PF00196">
    <property type="entry name" value="GerE"/>
    <property type="match status" value="1"/>
</dbReference>
<feature type="domain" description="Response regulatory" evidence="7">
    <location>
        <begin position="36"/>
        <end position="152"/>
    </location>
</feature>
<dbReference type="PRINTS" id="PR00038">
    <property type="entry name" value="HTHLUXR"/>
</dbReference>
<dbReference type="CDD" id="cd06170">
    <property type="entry name" value="LuxR_C_like"/>
    <property type="match status" value="1"/>
</dbReference>
<keyword evidence="9" id="KW-1185">Reference proteome</keyword>
<organism evidence="8 9">
    <name type="scientific">Streptomyces marokkonensis</name>
    <dbReference type="NCBI Taxonomy" id="324855"/>
    <lineage>
        <taxon>Bacteria</taxon>
        <taxon>Bacillati</taxon>
        <taxon>Actinomycetota</taxon>
        <taxon>Actinomycetes</taxon>
        <taxon>Kitasatosporales</taxon>
        <taxon>Streptomycetaceae</taxon>
        <taxon>Streptomyces</taxon>
    </lineage>
</organism>
<keyword evidence="3" id="KW-0238">DNA-binding</keyword>
<keyword evidence="1 5" id="KW-0597">Phosphoprotein</keyword>
<dbReference type="InterPro" id="IPR011006">
    <property type="entry name" value="CheY-like_superfamily"/>
</dbReference>
<dbReference type="Pfam" id="PF00072">
    <property type="entry name" value="Response_reg"/>
    <property type="match status" value="1"/>
</dbReference>
<evidence type="ECO:0000256" key="3">
    <source>
        <dbReference type="ARBA" id="ARBA00023125"/>
    </source>
</evidence>
<dbReference type="SMART" id="SM00448">
    <property type="entry name" value="REC"/>
    <property type="match status" value="1"/>
</dbReference>
<keyword evidence="2" id="KW-0805">Transcription regulation</keyword>
<dbReference type="InterPro" id="IPR001789">
    <property type="entry name" value="Sig_transdc_resp-reg_receiver"/>
</dbReference>
<keyword evidence="4" id="KW-0804">Transcription</keyword>
<dbReference type="EMBL" id="BAABCQ010000080">
    <property type="protein sequence ID" value="GAA3989065.1"/>
    <property type="molecule type" value="Genomic_DNA"/>
</dbReference>
<evidence type="ECO:0000256" key="1">
    <source>
        <dbReference type="ARBA" id="ARBA00022553"/>
    </source>
</evidence>
<dbReference type="SUPFAM" id="SSF52172">
    <property type="entry name" value="CheY-like"/>
    <property type="match status" value="1"/>
</dbReference>
<protein>
    <submittedName>
        <fullName evidence="8">Response regulator transcription factor</fullName>
    </submittedName>
</protein>
<dbReference type="Gene3D" id="3.40.50.2300">
    <property type="match status" value="1"/>
</dbReference>
<proteinExistence type="predicted"/>
<dbReference type="PROSITE" id="PS50110">
    <property type="entry name" value="RESPONSE_REGULATORY"/>
    <property type="match status" value="1"/>
</dbReference>
<accession>A0ABP7QWQ1</accession>
<name>A0ABP7QWQ1_9ACTN</name>
<dbReference type="PROSITE" id="PS00622">
    <property type="entry name" value="HTH_LUXR_1"/>
    <property type="match status" value="1"/>
</dbReference>
<dbReference type="InterPro" id="IPR016032">
    <property type="entry name" value="Sig_transdc_resp-reg_C-effctor"/>
</dbReference>
<sequence length="255" mass="26612">MRTPTWWVPRTASMGGCGADSGPGAGEERSRTIGIRVLVVDDQAIVRAGFVAILTTEADMTVVGEAADGDAAVAMSAQLAPDLVLMDIRMPGMDGLTATRLITNHGSGARVLVLTTFDLDAYVYEALRAGASGFLLKDSEPEDLLTAIRVVASGDGVLAPAVTGRLIAAFARGASFPPEITRALDSLTNREREILVLVATGLSNAEIGARLEVAVGTVKVHVSSVLNKLGLRDRVQATIFAYESGLVRPSVTPAL</sequence>